<sequence>MPREETIWVEATIAQCQYLQQSAGPSPNFYDRTQNDRFVPGTKPTLIKNAKIWTGLHNGTQVPEADIFIDKVLLMGVGSFGYSQLEAYGSSLEVVDAHGAIGSLYLRIVDVHSQLGILITRRLNSRVLRQRTAILSREPRGHGFEAWMV</sequence>
<keyword evidence="2" id="KW-1185">Reference proteome</keyword>
<accession>A0AA39JJY1</accession>
<dbReference type="Proteomes" id="UP001175226">
    <property type="component" value="Unassembled WGS sequence"/>
</dbReference>
<comment type="caution">
    <text evidence="1">The sequence shown here is derived from an EMBL/GenBank/DDBJ whole genome shotgun (WGS) entry which is preliminary data.</text>
</comment>
<dbReference type="EMBL" id="JAUEPT010000022">
    <property type="protein sequence ID" value="KAK0443577.1"/>
    <property type="molecule type" value="Genomic_DNA"/>
</dbReference>
<gene>
    <name evidence="1" type="ORF">EV421DRAFT_1735703</name>
</gene>
<reference evidence="1" key="1">
    <citation type="submission" date="2023-06" db="EMBL/GenBank/DDBJ databases">
        <authorList>
            <consortium name="Lawrence Berkeley National Laboratory"/>
            <person name="Ahrendt S."/>
            <person name="Sahu N."/>
            <person name="Indic B."/>
            <person name="Wong-Bajracharya J."/>
            <person name="Merenyi Z."/>
            <person name="Ke H.-M."/>
            <person name="Monk M."/>
            <person name="Kocsube S."/>
            <person name="Drula E."/>
            <person name="Lipzen A."/>
            <person name="Balint B."/>
            <person name="Henrissat B."/>
            <person name="Andreopoulos B."/>
            <person name="Martin F.M."/>
            <person name="Harder C.B."/>
            <person name="Rigling D."/>
            <person name="Ford K.L."/>
            <person name="Foster G.D."/>
            <person name="Pangilinan J."/>
            <person name="Papanicolaou A."/>
            <person name="Barry K."/>
            <person name="LaButti K."/>
            <person name="Viragh M."/>
            <person name="Koriabine M."/>
            <person name="Yan M."/>
            <person name="Riley R."/>
            <person name="Champramary S."/>
            <person name="Plett K.L."/>
            <person name="Tsai I.J."/>
            <person name="Slot J."/>
            <person name="Sipos G."/>
            <person name="Plett J."/>
            <person name="Nagy L.G."/>
            <person name="Grigoriev I.V."/>
        </authorList>
    </citation>
    <scope>NUCLEOTIDE SEQUENCE</scope>
    <source>
        <strain evidence="1">FPL87.14</strain>
    </source>
</reference>
<organism evidence="1 2">
    <name type="scientific">Armillaria borealis</name>
    <dbReference type="NCBI Taxonomy" id="47425"/>
    <lineage>
        <taxon>Eukaryota</taxon>
        <taxon>Fungi</taxon>
        <taxon>Dikarya</taxon>
        <taxon>Basidiomycota</taxon>
        <taxon>Agaricomycotina</taxon>
        <taxon>Agaricomycetes</taxon>
        <taxon>Agaricomycetidae</taxon>
        <taxon>Agaricales</taxon>
        <taxon>Marasmiineae</taxon>
        <taxon>Physalacriaceae</taxon>
        <taxon>Armillaria</taxon>
    </lineage>
</organism>
<name>A0AA39JJY1_9AGAR</name>
<proteinExistence type="predicted"/>
<protein>
    <submittedName>
        <fullName evidence="1">Uncharacterized protein</fullName>
    </submittedName>
</protein>
<evidence type="ECO:0000313" key="2">
    <source>
        <dbReference type="Proteomes" id="UP001175226"/>
    </source>
</evidence>
<evidence type="ECO:0000313" key="1">
    <source>
        <dbReference type="EMBL" id="KAK0443577.1"/>
    </source>
</evidence>
<dbReference type="AlphaFoldDB" id="A0AA39JJY1"/>